<dbReference type="AlphaFoldDB" id="A0A251X8N0"/>
<sequence length="89" mass="10766">MKTIMVILLILLGLTQYQLWFGERGYEQWIAYQQQLAQQQQLNQQFIQSNQRLMRDVENLKQSLELVEEHARLEFGFLKSNEVFYQIVE</sequence>
<dbReference type="HAMAP" id="MF_00599">
    <property type="entry name" value="FtsB"/>
    <property type="match status" value="1"/>
</dbReference>
<reference evidence="8 9" key="1">
    <citation type="submission" date="2016-12" db="EMBL/GenBank/DDBJ databases">
        <title>Thioflexothrix psekupsii D3 genome sequencing and assembly.</title>
        <authorList>
            <person name="Fomenkov A."/>
            <person name="Vincze T."/>
            <person name="Grabovich M."/>
            <person name="Anton B.P."/>
            <person name="Dubinina G."/>
            <person name="Orlova M."/>
            <person name="Belousova E."/>
            <person name="Roberts R.J."/>
        </authorList>
    </citation>
    <scope>NUCLEOTIDE SEQUENCE [LARGE SCALE GENOMIC DNA]</scope>
    <source>
        <strain evidence="8">D3</strain>
    </source>
</reference>
<comment type="caution">
    <text evidence="8">The sequence shown here is derived from an EMBL/GenBank/DDBJ whole genome shotgun (WGS) entry which is preliminary data.</text>
</comment>
<comment type="subunit">
    <text evidence="7">Part of a complex composed of FtsB, FtsL and FtsQ.</text>
</comment>
<evidence type="ECO:0000313" key="9">
    <source>
        <dbReference type="Proteomes" id="UP000194798"/>
    </source>
</evidence>
<evidence type="ECO:0000256" key="3">
    <source>
        <dbReference type="ARBA" id="ARBA00022692"/>
    </source>
</evidence>
<evidence type="ECO:0000256" key="1">
    <source>
        <dbReference type="ARBA" id="ARBA00022475"/>
    </source>
</evidence>
<feature type="topological domain" description="Cytoplasmic" evidence="7">
    <location>
        <begin position="1"/>
        <end position="3"/>
    </location>
</feature>
<keyword evidence="6 7" id="KW-0131">Cell cycle</keyword>
<evidence type="ECO:0000256" key="4">
    <source>
        <dbReference type="ARBA" id="ARBA00022989"/>
    </source>
</evidence>
<proteinExistence type="inferred from homology"/>
<dbReference type="OrthoDB" id="7061211at2"/>
<dbReference type="RefSeq" id="WP_086487821.1">
    <property type="nucleotide sequence ID" value="NZ_MSLT01000012.1"/>
</dbReference>
<dbReference type="GO" id="GO:0005886">
    <property type="term" value="C:plasma membrane"/>
    <property type="evidence" value="ECO:0007669"/>
    <property type="project" value="UniProtKB-SubCell"/>
</dbReference>
<evidence type="ECO:0000256" key="2">
    <source>
        <dbReference type="ARBA" id="ARBA00022618"/>
    </source>
</evidence>
<feature type="coiled-coil region" evidence="7">
    <location>
        <begin position="43"/>
        <end position="70"/>
    </location>
</feature>
<accession>A0A251X8N0</accession>
<keyword evidence="3 7" id="KW-0812">Transmembrane</keyword>
<feature type="topological domain" description="Periplasmic" evidence="7">
    <location>
        <begin position="22"/>
        <end position="89"/>
    </location>
</feature>
<dbReference type="Proteomes" id="UP000194798">
    <property type="component" value="Unassembled WGS sequence"/>
</dbReference>
<comment type="function">
    <text evidence="7">Essential cell division protein. May link together the upstream cell division proteins, which are predominantly cytoplasmic, with the downstream cell division proteins, which are predominantly periplasmic.</text>
</comment>
<evidence type="ECO:0000256" key="6">
    <source>
        <dbReference type="ARBA" id="ARBA00023306"/>
    </source>
</evidence>
<dbReference type="EMBL" id="MSLT01000012">
    <property type="protein sequence ID" value="OUD14033.1"/>
    <property type="molecule type" value="Genomic_DNA"/>
</dbReference>
<dbReference type="InterPro" id="IPR007060">
    <property type="entry name" value="FtsL/DivIC"/>
</dbReference>
<keyword evidence="7" id="KW-0997">Cell inner membrane</keyword>
<dbReference type="GO" id="GO:0030428">
    <property type="term" value="C:cell septum"/>
    <property type="evidence" value="ECO:0007669"/>
    <property type="project" value="TreeGrafter"/>
</dbReference>
<dbReference type="GO" id="GO:0032153">
    <property type="term" value="C:cell division site"/>
    <property type="evidence" value="ECO:0007669"/>
    <property type="project" value="UniProtKB-UniRule"/>
</dbReference>
<comment type="subcellular location">
    <subcellularLocation>
        <location evidence="7">Cell inner membrane</location>
        <topology evidence="7">Single-pass type II membrane protein</topology>
    </subcellularLocation>
    <text evidence="7">Localizes to the division septum.</text>
</comment>
<name>A0A251X8N0_9GAMM</name>
<keyword evidence="5 7" id="KW-0472">Membrane</keyword>
<keyword evidence="1 7" id="KW-1003">Cell membrane</keyword>
<evidence type="ECO:0000313" key="8">
    <source>
        <dbReference type="EMBL" id="OUD14033.1"/>
    </source>
</evidence>
<organism evidence="8 9">
    <name type="scientific">Thioflexithrix psekupsensis</name>
    <dbReference type="NCBI Taxonomy" id="1570016"/>
    <lineage>
        <taxon>Bacteria</taxon>
        <taxon>Pseudomonadati</taxon>
        <taxon>Pseudomonadota</taxon>
        <taxon>Gammaproteobacteria</taxon>
        <taxon>Thiotrichales</taxon>
        <taxon>Thioflexithrix</taxon>
    </lineage>
</organism>
<evidence type="ECO:0000256" key="5">
    <source>
        <dbReference type="ARBA" id="ARBA00023136"/>
    </source>
</evidence>
<dbReference type="GO" id="GO:0043093">
    <property type="term" value="P:FtsZ-dependent cytokinesis"/>
    <property type="evidence" value="ECO:0007669"/>
    <property type="project" value="UniProtKB-UniRule"/>
</dbReference>
<protein>
    <recommendedName>
        <fullName evidence="7">Cell division protein FtsB</fullName>
    </recommendedName>
</protein>
<evidence type="ECO:0000256" key="7">
    <source>
        <dbReference type="HAMAP-Rule" id="MF_00599"/>
    </source>
</evidence>
<dbReference type="InterPro" id="IPR023081">
    <property type="entry name" value="Cell_div_FtsB"/>
</dbReference>
<dbReference type="PANTHER" id="PTHR37485:SF1">
    <property type="entry name" value="CELL DIVISION PROTEIN FTSB"/>
    <property type="match status" value="1"/>
</dbReference>
<keyword evidence="9" id="KW-1185">Reference proteome</keyword>
<keyword evidence="7" id="KW-0175">Coiled coil</keyword>
<comment type="similarity">
    <text evidence="7">Belongs to the FtsB family.</text>
</comment>
<gene>
    <name evidence="7" type="primary">ftsB</name>
    <name evidence="8" type="ORF">TPSD3_06750</name>
</gene>
<dbReference type="PANTHER" id="PTHR37485">
    <property type="entry name" value="CELL DIVISION PROTEIN FTSB"/>
    <property type="match status" value="1"/>
</dbReference>
<dbReference type="Pfam" id="PF04977">
    <property type="entry name" value="DivIC"/>
    <property type="match status" value="1"/>
</dbReference>
<keyword evidence="2 7" id="KW-0132">Cell division</keyword>
<keyword evidence="4 7" id="KW-1133">Transmembrane helix</keyword>